<accession>A0A3L8E6A5</accession>
<keyword evidence="12" id="KW-0472">Membrane</keyword>
<evidence type="ECO:0000256" key="9">
    <source>
        <dbReference type="ARBA" id="ARBA00022801"/>
    </source>
</evidence>
<dbReference type="GO" id="GO:0008270">
    <property type="term" value="F:zinc ion binding"/>
    <property type="evidence" value="ECO:0007669"/>
    <property type="project" value="InterPro"/>
</dbReference>
<evidence type="ECO:0000256" key="14">
    <source>
        <dbReference type="ARBA" id="ARBA00023288"/>
    </source>
</evidence>
<evidence type="ECO:0000256" key="12">
    <source>
        <dbReference type="ARBA" id="ARBA00023136"/>
    </source>
</evidence>
<evidence type="ECO:0000256" key="4">
    <source>
        <dbReference type="ARBA" id="ARBA00022475"/>
    </source>
</evidence>
<comment type="similarity">
    <text evidence="3">Belongs to the peptidase M1 family.</text>
</comment>
<dbReference type="AlphaFoldDB" id="A0A3L8E6A5"/>
<evidence type="ECO:0000256" key="7">
    <source>
        <dbReference type="ARBA" id="ARBA00022723"/>
    </source>
</evidence>
<dbReference type="OrthoDB" id="1736947at2759"/>
<dbReference type="Gene3D" id="2.60.40.1910">
    <property type="match status" value="1"/>
</dbReference>
<dbReference type="GO" id="GO:0006508">
    <property type="term" value="P:proteolysis"/>
    <property type="evidence" value="ECO:0007669"/>
    <property type="project" value="UniProtKB-KW"/>
</dbReference>
<dbReference type="PANTHER" id="PTHR11533">
    <property type="entry name" value="PROTEASE M1 ZINC METALLOPROTEASE"/>
    <property type="match status" value="1"/>
</dbReference>
<gene>
    <name evidence="17" type="ORF">DMN91_001089</name>
</gene>
<dbReference type="InterPro" id="IPR024571">
    <property type="entry name" value="ERAP1-like_C_dom"/>
</dbReference>
<evidence type="ECO:0000256" key="10">
    <source>
        <dbReference type="ARBA" id="ARBA00022833"/>
    </source>
</evidence>
<keyword evidence="14" id="KW-0449">Lipoprotein</keyword>
<keyword evidence="10" id="KW-0862">Zinc</keyword>
<evidence type="ECO:0008006" key="18">
    <source>
        <dbReference type="Google" id="ProtNLM"/>
    </source>
</evidence>
<keyword evidence="9" id="KW-0378">Hydrolase</keyword>
<dbReference type="FunFam" id="2.60.40.1910:FF:000008">
    <property type="entry name" value="Aminopeptidase"/>
    <property type="match status" value="1"/>
</dbReference>
<dbReference type="Pfam" id="PF01433">
    <property type="entry name" value="Peptidase_M1"/>
    <property type="match status" value="1"/>
</dbReference>
<keyword evidence="11" id="KW-0482">Metalloprotease</keyword>
<keyword evidence="4" id="KW-1003">Cell membrane</keyword>
<dbReference type="GO" id="GO:0043171">
    <property type="term" value="P:peptide catabolic process"/>
    <property type="evidence" value="ECO:0007669"/>
    <property type="project" value="TreeGrafter"/>
</dbReference>
<dbReference type="InterPro" id="IPR027268">
    <property type="entry name" value="Peptidase_M4/M1_CTD_sf"/>
</dbReference>
<evidence type="ECO:0000256" key="8">
    <source>
        <dbReference type="ARBA" id="ARBA00022729"/>
    </source>
</evidence>
<evidence type="ECO:0000256" key="6">
    <source>
        <dbReference type="ARBA" id="ARBA00022670"/>
    </source>
</evidence>
<dbReference type="InterPro" id="IPR050344">
    <property type="entry name" value="Peptidase_M1_aminopeptidases"/>
</dbReference>
<feature type="domain" description="ERAP1-like C-terminal" evidence="16">
    <location>
        <begin position="359"/>
        <end position="432"/>
    </location>
</feature>
<organism evidence="17">
    <name type="scientific">Ooceraea biroi</name>
    <name type="common">Clonal raider ant</name>
    <name type="synonym">Cerapachys biroi</name>
    <dbReference type="NCBI Taxonomy" id="2015173"/>
    <lineage>
        <taxon>Eukaryota</taxon>
        <taxon>Metazoa</taxon>
        <taxon>Ecdysozoa</taxon>
        <taxon>Arthropoda</taxon>
        <taxon>Hexapoda</taxon>
        <taxon>Insecta</taxon>
        <taxon>Pterygota</taxon>
        <taxon>Neoptera</taxon>
        <taxon>Endopterygota</taxon>
        <taxon>Hymenoptera</taxon>
        <taxon>Apocrita</taxon>
        <taxon>Aculeata</taxon>
        <taxon>Formicoidea</taxon>
        <taxon>Formicidae</taxon>
        <taxon>Dorylinae</taxon>
        <taxon>Ooceraea</taxon>
    </lineage>
</organism>
<evidence type="ECO:0000259" key="15">
    <source>
        <dbReference type="Pfam" id="PF01433"/>
    </source>
</evidence>
<dbReference type="GO" id="GO:0005737">
    <property type="term" value="C:cytoplasm"/>
    <property type="evidence" value="ECO:0007669"/>
    <property type="project" value="TreeGrafter"/>
</dbReference>
<proteinExistence type="inferred from homology"/>
<dbReference type="GO" id="GO:0042277">
    <property type="term" value="F:peptide binding"/>
    <property type="evidence" value="ECO:0007669"/>
    <property type="project" value="TreeGrafter"/>
</dbReference>
<dbReference type="Gene3D" id="1.25.50.20">
    <property type="match status" value="1"/>
</dbReference>
<feature type="domain" description="Peptidase M1 membrane alanine aminopeptidase" evidence="15">
    <location>
        <begin position="82"/>
        <end position="280"/>
    </location>
</feature>
<dbReference type="GO" id="GO:0070006">
    <property type="term" value="F:metalloaminopeptidase activity"/>
    <property type="evidence" value="ECO:0007669"/>
    <property type="project" value="TreeGrafter"/>
</dbReference>
<keyword evidence="8" id="KW-0732">Signal</keyword>
<evidence type="ECO:0000313" key="17">
    <source>
        <dbReference type="EMBL" id="RLU27288.1"/>
    </source>
</evidence>
<keyword evidence="5" id="KW-0336">GPI-anchor</keyword>
<evidence type="ECO:0000256" key="13">
    <source>
        <dbReference type="ARBA" id="ARBA00023180"/>
    </source>
</evidence>
<evidence type="ECO:0000256" key="5">
    <source>
        <dbReference type="ARBA" id="ARBA00022622"/>
    </source>
</evidence>
<dbReference type="GO" id="GO:0005886">
    <property type="term" value="C:plasma membrane"/>
    <property type="evidence" value="ECO:0007669"/>
    <property type="project" value="UniProtKB-SubCell"/>
</dbReference>
<keyword evidence="6" id="KW-0645">Protease</keyword>
<dbReference type="GO" id="GO:0005615">
    <property type="term" value="C:extracellular space"/>
    <property type="evidence" value="ECO:0007669"/>
    <property type="project" value="TreeGrafter"/>
</dbReference>
<dbReference type="PANTHER" id="PTHR11533:SF294">
    <property type="entry name" value="THYROTROPIN-RELEASING HORMONE-DEGRADING ECTOENZYME"/>
    <property type="match status" value="1"/>
</dbReference>
<dbReference type="Proteomes" id="UP000279307">
    <property type="component" value="Chromosome 1"/>
</dbReference>
<evidence type="ECO:0000256" key="2">
    <source>
        <dbReference type="ARBA" id="ARBA00004609"/>
    </source>
</evidence>
<evidence type="ECO:0000256" key="1">
    <source>
        <dbReference type="ARBA" id="ARBA00001947"/>
    </source>
</evidence>
<keyword evidence="13" id="KW-0325">Glycoprotein</keyword>
<dbReference type="Pfam" id="PF11838">
    <property type="entry name" value="ERAP1_C"/>
    <property type="match status" value="1"/>
</dbReference>
<dbReference type="EMBL" id="QOIP01000001">
    <property type="protein sequence ID" value="RLU27288.1"/>
    <property type="molecule type" value="Genomic_DNA"/>
</dbReference>
<comment type="caution">
    <text evidence="17">The sequence shown here is derived from an EMBL/GenBank/DDBJ whole genome shotgun (WGS) entry which is preliminary data.</text>
</comment>
<evidence type="ECO:0000256" key="11">
    <source>
        <dbReference type="ARBA" id="ARBA00023049"/>
    </source>
</evidence>
<dbReference type="Gene3D" id="1.10.390.10">
    <property type="entry name" value="Neutral Protease Domain 2"/>
    <property type="match status" value="1"/>
</dbReference>
<sequence>MWTNFNISYPISTYQVMFTLTDLDLEYHKVVYHPTMELLNTNLFCPIWSRSKVEKFIKPSGVMSEYILHSDWYRKISKTVTCIEQLAIPTMPVDVMAKWRLILYKESLVTYNEETDSSAQERELAHTVAHGMVHQVIDSAITPSWWSHLWLNEGFAALLHVEILDEIFLKWKFVDLFVVQVQQDCLHLDTDFTMKPLSYEVRTPSEIKSLFSFPIYIKAPVILLMIQHIMGKEFQDIIKNYTNTYFRKSPTPDDLWNMMQVNLDNPELGNPTMKDIMENWVRENNYPIVNVRRTELTLEISQDECINEHYQQKALQWIPITFTTWEQLDFDNTTPHHWIPPKDSTKYNISISLTNKNGWIILNLQQTGYYRVKYDNKSLNAITYYLRFLKYIDIHVLNRAQLIDDTYYFLKRGEVTYDRFLRLINYLREERD</sequence>
<comment type="subcellular location">
    <subcellularLocation>
        <location evidence="2">Cell membrane</location>
        <topology evidence="2">Lipid-anchor</topology>
        <topology evidence="2">GPI-anchor</topology>
    </subcellularLocation>
</comment>
<reference evidence="17" key="2">
    <citation type="submission" date="2018-07" db="EMBL/GenBank/DDBJ databases">
        <authorList>
            <person name="Mckenzie S.K."/>
            <person name="Kronauer D.J.C."/>
        </authorList>
    </citation>
    <scope>NUCLEOTIDE SEQUENCE</scope>
    <source>
        <strain evidence="17">Clonal line C1</strain>
    </source>
</reference>
<comment type="cofactor">
    <cofactor evidence="1">
        <name>Zn(2+)</name>
        <dbReference type="ChEBI" id="CHEBI:29105"/>
    </cofactor>
</comment>
<protein>
    <recommendedName>
        <fullName evidence="18">Aminopeptidase N</fullName>
    </recommendedName>
</protein>
<dbReference type="GO" id="GO:0098552">
    <property type="term" value="C:side of membrane"/>
    <property type="evidence" value="ECO:0007669"/>
    <property type="project" value="UniProtKB-KW"/>
</dbReference>
<reference evidence="17" key="1">
    <citation type="journal article" date="2018" name="Genome Res.">
        <title>The genomic architecture and molecular evolution of ant odorant receptors.</title>
        <authorList>
            <person name="McKenzie S.K."/>
            <person name="Kronauer D.J.C."/>
        </authorList>
    </citation>
    <scope>NUCLEOTIDE SEQUENCE [LARGE SCALE GENOMIC DNA]</scope>
    <source>
        <strain evidence="17">Clonal line C1</strain>
    </source>
</reference>
<keyword evidence="7" id="KW-0479">Metal-binding</keyword>
<evidence type="ECO:0000259" key="16">
    <source>
        <dbReference type="Pfam" id="PF11838"/>
    </source>
</evidence>
<evidence type="ECO:0000256" key="3">
    <source>
        <dbReference type="ARBA" id="ARBA00010136"/>
    </source>
</evidence>
<dbReference type="SUPFAM" id="SSF55486">
    <property type="entry name" value="Metalloproteases ('zincins'), catalytic domain"/>
    <property type="match status" value="1"/>
</dbReference>
<dbReference type="InterPro" id="IPR014782">
    <property type="entry name" value="Peptidase_M1_dom"/>
</dbReference>
<name>A0A3L8E6A5_OOCBI</name>